<gene>
    <name evidence="1" type="primary">csy1</name>
    <name evidence="1" type="ORF">CEP48_00720</name>
</gene>
<dbReference type="Proteomes" id="UP000955338">
    <property type="component" value="Chromosome"/>
</dbReference>
<organism evidence="1 2">
    <name type="scientific">Mergibacter septicus</name>
    <dbReference type="NCBI Taxonomy" id="221402"/>
    <lineage>
        <taxon>Bacteria</taxon>
        <taxon>Pseudomonadati</taxon>
        <taxon>Pseudomonadota</taxon>
        <taxon>Gammaproteobacteria</taxon>
        <taxon>Pasteurellales</taxon>
        <taxon>Pasteurellaceae</taxon>
        <taxon>Mergibacter</taxon>
    </lineage>
</organism>
<dbReference type="InterPro" id="IPR013397">
    <property type="entry name" value="CRISPR-assoc_prot_Csy1"/>
</dbReference>
<protein>
    <submittedName>
        <fullName evidence="1">Type I-F CRISPR-associated protein Csy1</fullName>
    </submittedName>
</protein>
<dbReference type="Pfam" id="PF09611">
    <property type="entry name" value="Cas_Csy1"/>
    <property type="match status" value="1"/>
</dbReference>
<dbReference type="RefSeq" id="WP_261919869.1">
    <property type="nucleotide sequence ID" value="NZ_CP022011.1"/>
</dbReference>
<evidence type="ECO:0000313" key="2">
    <source>
        <dbReference type="Proteomes" id="UP000955338"/>
    </source>
</evidence>
<keyword evidence="2" id="KW-1185">Reference proteome</keyword>
<dbReference type="EMBL" id="CP022011">
    <property type="protein sequence ID" value="QDJ14049.1"/>
    <property type="molecule type" value="Genomic_DNA"/>
</dbReference>
<dbReference type="NCBIfam" id="TIGR02564">
    <property type="entry name" value="cas_Csy1"/>
    <property type="match status" value="1"/>
</dbReference>
<proteinExistence type="predicted"/>
<accession>A0A8D4IVX1</accession>
<reference evidence="1" key="1">
    <citation type="submission" date="2017-06" db="EMBL/GenBank/DDBJ databases">
        <title>Genome sequencing of pathogenic and non-pathogenic strains within Bisgaard taxon 40.</title>
        <authorList>
            <person name="Ladner J.T."/>
            <person name="Lovett S.P."/>
            <person name="Koroleva G."/>
            <person name="Lorch J.M."/>
        </authorList>
    </citation>
    <scope>NUCLEOTIDE SEQUENCE</scope>
    <source>
        <strain evidence="1">27576-1-I1</strain>
    </source>
</reference>
<sequence>MPITLTENIQTFIQERYQDKLATLNKEFEKSKNQTTDQKRLDLLQQTHTEKLVKLNHQYKIPNWIDNAATRANQISMASHAVKFIHSSAKGTNLIDQKLGTSTHYLDTQSLENITFDAVGNAAALDVARFLQLTDQNNKSLLSYLEQNDLSPLAPLATNHAQLEEWHNGLSQALTTSNPSSHTLGKQIYFPIAENQYHLLIPLYSSSLSQEIYNEIQRCHYSQEMKQIRDARKNKQFCEETLVSYPNLAITVAGGIQPQNVSLLNTKSHRNGITYFFRAAPPQWQDVVKPPLNTENIFNHYKINRAAKKTIQAIVEHLIKLNEKKTPTSRKITKRTIKLLQEVIDHVLNQAGLWQELPAGWSENSELPVHQRYWLDPNNNFSPKEIYKDGWIQAVSQDFGCWLVYQINTKTKNKLTLDKKMRDFCSSKFKIVLRNIIYGR</sequence>
<name>A0A8D4IVX1_9PAST</name>
<dbReference type="AlphaFoldDB" id="A0A8D4IVX1"/>
<evidence type="ECO:0000313" key="1">
    <source>
        <dbReference type="EMBL" id="QDJ14049.1"/>
    </source>
</evidence>